<evidence type="ECO:0000259" key="9">
    <source>
        <dbReference type="Pfam" id="PF02771"/>
    </source>
</evidence>
<dbReference type="Gene3D" id="1.10.540.10">
    <property type="entry name" value="Acyl-CoA dehydrogenase/oxidase, N-terminal domain"/>
    <property type="match status" value="1"/>
</dbReference>
<dbReference type="Gene3D" id="1.20.140.10">
    <property type="entry name" value="Butyryl-CoA Dehydrogenase, subunit A, domain 3"/>
    <property type="match status" value="1"/>
</dbReference>
<accession>A0A2A5B6B1</accession>
<evidence type="ECO:0000259" key="7">
    <source>
        <dbReference type="Pfam" id="PF00441"/>
    </source>
</evidence>
<dbReference type="InterPro" id="IPR013786">
    <property type="entry name" value="AcylCoA_DH/ox_N"/>
</dbReference>
<feature type="domain" description="Acyl-CoA oxidase/dehydrogenase middle" evidence="8">
    <location>
        <begin position="137"/>
        <end position="216"/>
    </location>
</feature>
<name>A0A2A5B6B1_9GAMM</name>
<sequence length="382" mass="41518">MALVLNEDQQLLKDSAKSFCQQNAPVSMLRKLRDSKDSDGFDRQLWQQMIDLGWAGMAIPEAYGGFDFGYGGLGVVLEETGRTLVSSPLISTVLLAATAINELGSEQQKQELLTKIVIGELLVALALDERTSHAPSHISTTAKQSGDGFILNGSKTFVLDGHVAQKLIVVARTSGTIDSEQGISLFIVDSNVEGVNCQRSWMVDNRNSANIQFTDVKVGADALLGELDKGFSGLDKTLDVARIGIAAEMLGSMQAVFDSILEYLKQREQFGVLIGSFQGLQHRAAEMYSEIELCKSTVRAALAALDDADKSQEEIASLASVAKAKLCDVMMLVSNEGIQMHGGMGMTDEFDVGFFIKRARVAQQFLGDATFHRDRYATLNKF</sequence>
<evidence type="ECO:0000256" key="1">
    <source>
        <dbReference type="ARBA" id="ARBA00001974"/>
    </source>
</evidence>
<evidence type="ECO:0000256" key="3">
    <source>
        <dbReference type="ARBA" id="ARBA00022630"/>
    </source>
</evidence>
<dbReference type="InterPro" id="IPR037069">
    <property type="entry name" value="AcylCoA_DH/ox_N_sf"/>
</dbReference>
<protein>
    <submittedName>
        <fullName evidence="10">Acyl-CoA dehydrogenase</fullName>
    </submittedName>
</protein>
<dbReference type="InterPro" id="IPR046373">
    <property type="entry name" value="Acyl-CoA_Oxase/DH_mid-dom_sf"/>
</dbReference>
<feature type="domain" description="Acyl-CoA dehydrogenase/oxidase C-terminal" evidence="7">
    <location>
        <begin position="229"/>
        <end position="375"/>
    </location>
</feature>
<comment type="similarity">
    <text evidence="2 6">Belongs to the acyl-CoA dehydrogenase family.</text>
</comment>
<dbReference type="PANTHER" id="PTHR43884:SF20">
    <property type="entry name" value="ACYL-COA DEHYDROGENASE FADE28"/>
    <property type="match status" value="1"/>
</dbReference>
<feature type="domain" description="Acyl-CoA dehydrogenase/oxidase N-terminal" evidence="9">
    <location>
        <begin position="6"/>
        <end position="120"/>
    </location>
</feature>
<comment type="caution">
    <text evidence="10">The sequence shown here is derived from an EMBL/GenBank/DDBJ whole genome shotgun (WGS) entry which is preliminary data.</text>
</comment>
<dbReference type="InterPro" id="IPR036250">
    <property type="entry name" value="AcylCo_DH-like_C"/>
</dbReference>
<evidence type="ECO:0000256" key="4">
    <source>
        <dbReference type="ARBA" id="ARBA00022827"/>
    </source>
</evidence>
<dbReference type="InterPro" id="IPR006091">
    <property type="entry name" value="Acyl-CoA_Oxase/DH_mid-dom"/>
</dbReference>
<dbReference type="AlphaFoldDB" id="A0A2A5B6B1"/>
<reference evidence="11" key="1">
    <citation type="submission" date="2017-08" db="EMBL/GenBank/DDBJ databases">
        <title>A dynamic microbial community with high functional redundancy inhabits the cold, oxic subseafloor aquifer.</title>
        <authorList>
            <person name="Tully B.J."/>
            <person name="Wheat C.G."/>
            <person name="Glazer B.T."/>
            <person name="Huber J.A."/>
        </authorList>
    </citation>
    <scope>NUCLEOTIDE SEQUENCE [LARGE SCALE GENOMIC DNA]</scope>
</reference>
<dbReference type="CDD" id="cd00567">
    <property type="entry name" value="ACAD"/>
    <property type="match status" value="1"/>
</dbReference>
<keyword evidence="3 6" id="KW-0285">Flavoprotein</keyword>
<dbReference type="EMBL" id="NVVJ01000008">
    <property type="protein sequence ID" value="PCJ27107.1"/>
    <property type="molecule type" value="Genomic_DNA"/>
</dbReference>
<evidence type="ECO:0000259" key="8">
    <source>
        <dbReference type="Pfam" id="PF02770"/>
    </source>
</evidence>
<evidence type="ECO:0000313" key="11">
    <source>
        <dbReference type="Proteomes" id="UP000218327"/>
    </source>
</evidence>
<dbReference type="SUPFAM" id="SSF47203">
    <property type="entry name" value="Acyl-CoA dehydrogenase C-terminal domain-like"/>
    <property type="match status" value="1"/>
</dbReference>
<dbReference type="InterPro" id="IPR009075">
    <property type="entry name" value="AcylCo_DH/oxidase_C"/>
</dbReference>
<dbReference type="GO" id="GO:0003995">
    <property type="term" value="F:acyl-CoA dehydrogenase activity"/>
    <property type="evidence" value="ECO:0007669"/>
    <property type="project" value="TreeGrafter"/>
</dbReference>
<gene>
    <name evidence="10" type="ORF">COA96_04110</name>
</gene>
<dbReference type="Pfam" id="PF02771">
    <property type="entry name" value="Acyl-CoA_dh_N"/>
    <property type="match status" value="1"/>
</dbReference>
<dbReference type="Gene3D" id="2.40.110.10">
    <property type="entry name" value="Butyryl-CoA Dehydrogenase, subunit A, domain 2"/>
    <property type="match status" value="1"/>
</dbReference>
<dbReference type="GO" id="GO:0050660">
    <property type="term" value="F:flavin adenine dinucleotide binding"/>
    <property type="evidence" value="ECO:0007669"/>
    <property type="project" value="InterPro"/>
</dbReference>
<organism evidence="10 11">
    <name type="scientific">SAR86 cluster bacterium</name>
    <dbReference type="NCBI Taxonomy" id="2030880"/>
    <lineage>
        <taxon>Bacteria</taxon>
        <taxon>Pseudomonadati</taxon>
        <taxon>Pseudomonadota</taxon>
        <taxon>Gammaproteobacteria</taxon>
        <taxon>SAR86 cluster</taxon>
    </lineage>
</organism>
<evidence type="ECO:0000256" key="5">
    <source>
        <dbReference type="ARBA" id="ARBA00023002"/>
    </source>
</evidence>
<dbReference type="PANTHER" id="PTHR43884">
    <property type="entry name" value="ACYL-COA DEHYDROGENASE"/>
    <property type="match status" value="1"/>
</dbReference>
<dbReference type="SUPFAM" id="SSF56645">
    <property type="entry name" value="Acyl-CoA dehydrogenase NM domain-like"/>
    <property type="match status" value="1"/>
</dbReference>
<keyword evidence="4 6" id="KW-0274">FAD</keyword>
<keyword evidence="5 6" id="KW-0560">Oxidoreductase</keyword>
<evidence type="ECO:0000313" key="10">
    <source>
        <dbReference type="EMBL" id="PCJ27107.1"/>
    </source>
</evidence>
<proteinExistence type="inferred from homology"/>
<dbReference type="Pfam" id="PF00441">
    <property type="entry name" value="Acyl-CoA_dh_1"/>
    <property type="match status" value="1"/>
</dbReference>
<dbReference type="InterPro" id="IPR009100">
    <property type="entry name" value="AcylCoA_DH/oxidase_NM_dom_sf"/>
</dbReference>
<evidence type="ECO:0000256" key="2">
    <source>
        <dbReference type="ARBA" id="ARBA00009347"/>
    </source>
</evidence>
<comment type="cofactor">
    <cofactor evidence="1 6">
        <name>FAD</name>
        <dbReference type="ChEBI" id="CHEBI:57692"/>
    </cofactor>
</comment>
<dbReference type="Pfam" id="PF02770">
    <property type="entry name" value="Acyl-CoA_dh_M"/>
    <property type="match status" value="1"/>
</dbReference>
<dbReference type="Proteomes" id="UP000218327">
    <property type="component" value="Unassembled WGS sequence"/>
</dbReference>
<evidence type="ECO:0000256" key="6">
    <source>
        <dbReference type="RuleBase" id="RU362125"/>
    </source>
</evidence>